<organism evidence="3 4">
    <name type="scientific">Rohdeia mirabilis</name>
    <dbReference type="NCBI Taxonomy" id="2528008"/>
    <lineage>
        <taxon>Bacteria</taxon>
        <taxon>Pseudomonadati</taxon>
        <taxon>Planctomycetota</taxon>
        <taxon>Planctomycetia</taxon>
        <taxon>Planctomycetia incertae sedis</taxon>
        <taxon>Rohdeia</taxon>
    </lineage>
</organism>
<evidence type="ECO:0000313" key="4">
    <source>
        <dbReference type="Proteomes" id="UP000319342"/>
    </source>
</evidence>
<name>A0A518CVV0_9BACT</name>
<protein>
    <submittedName>
        <fullName evidence="3">Methicillin resistance mecR1 protein</fullName>
    </submittedName>
</protein>
<feature type="transmembrane region" description="Helical" evidence="1">
    <location>
        <begin position="38"/>
        <end position="61"/>
    </location>
</feature>
<keyword evidence="4" id="KW-1185">Reference proteome</keyword>
<feature type="transmembrane region" description="Helical" evidence="1">
    <location>
        <begin position="109"/>
        <end position="134"/>
    </location>
</feature>
<dbReference type="Proteomes" id="UP000319342">
    <property type="component" value="Chromosome"/>
</dbReference>
<dbReference type="RefSeq" id="WP_145182910.1">
    <property type="nucleotide sequence ID" value="NZ_CP036290.1"/>
</dbReference>
<dbReference type="EMBL" id="CP036290">
    <property type="protein sequence ID" value="QDU83361.1"/>
    <property type="molecule type" value="Genomic_DNA"/>
</dbReference>
<dbReference type="Pfam" id="PF05569">
    <property type="entry name" value="Peptidase_M56"/>
    <property type="match status" value="1"/>
</dbReference>
<gene>
    <name evidence="3" type="primary">mecR1</name>
    <name evidence="3" type="ORF">Pla163_04600</name>
</gene>
<evidence type="ECO:0000256" key="1">
    <source>
        <dbReference type="SAM" id="Phobius"/>
    </source>
</evidence>
<reference evidence="3 4" key="1">
    <citation type="submission" date="2019-02" db="EMBL/GenBank/DDBJ databases">
        <title>Deep-cultivation of Planctomycetes and their phenomic and genomic characterization uncovers novel biology.</title>
        <authorList>
            <person name="Wiegand S."/>
            <person name="Jogler M."/>
            <person name="Boedeker C."/>
            <person name="Pinto D."/>
            <person name="Vollmers J."/>
            <person name="Rivas-Marin E."/>
            <person name="Kohn T."/>
            <person name="Peeters S.H."/>
            <person name="Heuer A."/>
            <person name="Rast P."/>
            <person name="Oberbeckmann S."/>
            <person name="Bunk B."/>
            <person name="Jeske O."/>
            <person name="Meyerdierks A."/>
            <person name="Storesund J.E."/>
            <person name="Kallscheuer N."/>
            <person name="Luecker S."/>
            <person name="Lage O.M."/>
            <person name="Pohl T."/>
            <person name="Merkel B.J."/>
            <person name="Hornburger P."/>
            <person name="Mueller R.-W."/>
            <person name="Bruemmer F."/>
            <person name="Labrenz M."/>
            <person name="Spormann A.M."/>
            <person name="Op den Camp H."/>
            <person name="Overmann J."/>
            <person name="Amann R."/>
            <person name="Jetten M.S.M."/>
            <person name="Mascher T."/>
            <person name="Medema M.H."/>
            <person name="Devos D.P."/>
            <person name="Kaster A.-K."/>
            <person name="Ovreas L."/>
            <person name="Rohde M."/>
            <person name="Galperin M.Y."/>
            <person name="Jogler C."/>
        </authorList>
    </citation>
    <scope>NUCLEOTIDE SEQUENCE [LARGE SCALE GENOMIC DNA]</scope>
    <source>
        <strain evidence="3 4">Pla163</strain>
    </source>
</reference>
<dbReference type="AlphaFoldDB" id="A0A518CVV0"/>
<dbReference type="Gene3D" id="3.30.2010.10">
    <property type="entry name" value="Metalloproteases ('zincins'), catalytic domain"/>
    <property type="match status" value="1"/>
</dbReference>
<dbReference type="CDD" id="cd07341">
    <property type="entry name" value="M56_BlaR1_MecR1_like"/>
    <property type="match status" value="1"/>
</dbReference>
<accession>A0A518CVV0</accession>
<evidence type="ECO:0000259" key="2">
    <source>
        <dbReference type="Pfam" id="PF05569"/>
    </source>
</evidence>
<feature type="domain" description="Peptidase M56" evidence="2">
    <location>
        <begin position="27"/>
        <end position="311"/>
    </location>
</feature>
<dbReference type="InterPro" id="IPR052173">
    <property type="entry name" value="Beta-lactam_resp_regulator"/>
</dbReference>
<keyword evidence="1" id="KW-1133">Transmembrane helix</keyword>
<feature type="transmembrane region" description="Helical" evidence="1">
    <location>
        <begin position="6"/>
        <end position="26"/>
    </location>
</feature>
<dbReference type="InterPro" id="IPR008756">
    <property type="entry name" value="Peptidase_M56"/>
</dbReference>
<sequence>MSEFLLTVGLSNLLLSLVLGAAAWCVQRRGRTPWLAHLLWMLVLVKLVTPPLVTAPLFTFASDAAATTAQLDDVSLARGTGAGLAALPALGERAPLAAADPTPSNGPTLAAVATSIALWIWALGSCVVLVLSLARITRFARRLRASASPADDRLVRMATHLAKRLGLRRTPRLVVVDADLAPLVWWLGGRSEVVLPRAIVDGLDSRALRLVVAHELAHLRRRDHLVRWVEWAATVLFWWNPVLWLARRGLRENEELCCDALVLSALDTDPNTYATSLLDALELLATPALRPPVVASQMTSGGSLEHRLTMIVNASTLAGPSRRLRAVVLAVAALVLPLGIASAQAPDFDAVGARLMEAVEAGELSEAQARAMFGALAEEHFGAALESRRGASDRGQGEAGTLRDRAVEAKVLEAVERGLISREDAKRKLAELHRTVTEELPHEHMAELEQHYAQLQAELSALVKAGRISKSDAQQKLDGMRHELLGEKDMAASKKRYAETEARVRTMLESGWISKADAEAQLAELRQQLFGPDPMEVRKKRYAEAERRIGALLESGFMSKAEAVRELDEFHRELFGSADDAAGKKRYAEAEAKVKAAVGAGLMGPNEADDRLEALRLEIFGAPNRGSGTTQILHEIGYVDTIDEDLELLQEIGYVDTVVEDLDLLQELGYVEESFEERSSDTELKLLELETDVLEVEVDLLQELGYVEESFEERSSDTELQLLELETDVLEVEVDLLQSLGYLDTVVEEIESEEVVEQPVVQEQPILIEKVVVTEDAGTIEENVLIEVAVDASANAGHVSTLEQ</sequence>
<dbReference type="PANTHER" id="PTHR34978:SF3">
    <property type="entry name" value="SLR0241 PROTEIN"/>
    <property type="match status" value="1"/>
</dbReference>
<evidence type="ECO:0000313" key="3">
    <source>
        <dbReference type="EMBL" id="QDU83361.1"/>
    </source>
</evidence>
<keyword evidence="1" id="KW-0812">Transmembrane</keyword>
<proteinExistence type="predicted"/>
<keyword evidence="1" id="KW-0472">Membrane</keyword>
<dbReference type="PANTHER" id="PTHR34978">
    <property type="entry name" value="POSSIBLE SENSOR-TRANSDUCER PROTEIN BLAR"/>
    <property type="match status" value="1"/>
</dbReference>
<dbReference type="OrthoDB" id="291597at2"/>